<proteinExistence type="predicted"/>
<comment type="caution">
    <text evidence="1">The sequence shown here is derived from an EMBL/GenBank/DDBJ whole genome shotgun (WGS) entry which is preliminary data.</text>
</comment>
<keyword evidence="2" id="KW-1185">Reference proteome</keyword>
<evidence type="ECO:0000313" key="1">
    <source>
        <dbReference type="EMBL" id="KAG0422006.1"/>
    </source>
</evidence>
<sequence>MAGAASASSSPPLLIGGNFSPGHSMRFTSVEERSDIEGPCVTTRHHSLRAIASARHIRAACRLTRLRGSLDCEASSYHTHPDSVTEWKDDVRLWPGIRQADIEITYVKGKVKPSQSVNSRANSVWVCAKNSGEVLTAQCSCMAGQARPLFEPGAHEATGSSGACPGSRASATLL</sequence>
<evidence type="ECO:0000313" key="2">
    <source>
        <dbReference type="Proteomes" id="UP000805193"/>
    </source>
</evidence>
<dbReference type="EMBL" id="JABSTQ010010286">
    <property type="protein sequence ID" value="KAG0422006.1"/>
    <property type="molecule type" value="Genomic_DNA"/>
</dbReference>
<organism evidence="1 2">
    <name type="scientific">Ixodes persulcatus</name>
    <name type="common">Taiga tick</name>
    <dbReference type="NCBI Taxonomy" id="34615"/>
    <lineage>
        <taxon>Eukaryota</taxon>
        <taxon>Metazoa</taxon>
        <taxon>Ecdysozoa</taxon>
        <taxon>Arthropoda</taxon>
        <taxon>Chelicerata</taxon>
        <taxon>Arachnida</taxon>
        <taxon>Acari</taxon>
        <taxon>Parasitiformes</taxon>
        <taxon>Ixodida</taxon>
        <taxon>Ixodoidea</taxon>
        <taxon>Ixodidae</taxon>
        <taxon>Ixodinae</taxon>
        <taxon>Ixodes</taxon>
    </lineage>
</organism>
<protein>
    <submittedName>
        <fullName evidence="1">Uncharacterized protein</fullName>
    </submittedName>
</protein>
<reference evidence="1 2" key="1">
    <citation type="journal article" date="2020" name="Cell">
        <title>Large-Scale Comparative Analyses of Tick Genomes Elucidate Their Genetic Diversity and Vector Capacities.</title>
        <authorList>
            <consortium name="Tick Genome and Microbiome Consortium (TIGMIC)"/>
            <person name="Jia N."/>
            <person name="Wang J."/>
            <person name="Shi W."/>
            <person name="Du L."/>
            <person name="Sun Y."/>
            <person name="Zhan W."/>
            <person name="Jiang J.F."/>
            <person name="Wang Q."/>
            <person name="Zhang B."/>
            <person name="Ji P."/>
            <person name="Bell-Sakyi L."/>
            <person name="Cui X.M."/>
            <person name="Yuan T.T."/>
            <person name="Jiang B.G."/>
            <person name="Yang W.F."/>
            <person name="Lam T.T."/>
            <person name="Chang Q.C."/>
            <person name="Ding S.J."/>
            <person name="Wang X.J."/>
            <person name="Zhu J.G."/>
            <person name="Ruan X.D."/>
            <person name="Zhao L."/>
            <person name="Wei J.T."/>
            <person name="Ye R.Z."/>
            <person name="Que T.C."/>
            <person name="Du C.H."/>
            <person name="Zhou Y.H."/>
            <person name="Cheng J.X."/>
            <person name="Dai P.F."/>
            <person name="Guo W.B."/>
            <person name="Han X.H."/>
            <person name="Huang E.J."/>
            <person name="Li L.F."/>
            <person name="Wei W."/>
            <person name="Gao Y.C."/>
            <person name="Liu J.Z."/>
            <person name="Shao H.Z."/>
            <person name="Wang X."/>
            <person name="Wang C.C."/>
            <person name="Yang T.C."/>
            <person name="Huo Q.B."/>
            <person name="Li W."/>
            <person name="Chen H.Y."/>
            <person name="Chen S.E."/>
            <person name="Zhou L.G."/>
            <person name="Ni X.B."/>
            <person name="Tian J.H."/>
            <person name="Sheng Y."/>
            <person name="Liu T."/>
            <person name="Pan Y.S."/>
            <person name="Xia L.Y."/>
            <person name="Li J."/>
            <person name="Zhao F."/>
            <person name="Cao W.C."/>
        </authorList>
    </citation>
    <scope>NUCLEOTIDE SEQUENCE [LARGE SCALE GENOMIC DNA]</scope>
    <source>
        <strain evidence="1">Iper-2018</strain>
    </source>
</reference>
<gene>
    <name evidence="1" type="ORF">HPB47_002150</name>
</gene>
<accession>A0AC60PMX8</accession>
<name>A0AC60PMX8_IXOPE</name>
<dbReference type="Proteomes" id="UP000805193">
    <property type="component" value="Unassembled WGS sequence"/>
</dbReference>